<dbReference type="SUPFAM" id="SSF52540">
    <property type="entry name" value="P-loop containing nucleoside triphosphate hydrolases"/>
    <property type="match status" value="1"/>
</dbReference>
<feature type="site" description="Interaction with substrate tRNA" evidence="10">
    <location>
        <position position="126"/>
    </location>
</feature>
<protein>
    <recommendedName>
        <fullName evidence="10">tRNA dimethylallyltransferase</fullName>
        <ecNumber evidence="10">2.5.1.75</ecNumber>
    </recommendedName>
    <alternativeName>
        <fullName evidence="10">Dimethylallyl diphosphate:tRNA dimethylallyltransferase</fullName>
        <shortName evidence="10">DMAPP:tRNA dimethylallyltransferase</shortName>
        <shortName evidence="10">DMATase</shortName>
    </alternativeName>
    <alternativeName>
        <fullName evidence="10">Isopentenyl-diphosphate:tRNA isopentenyltransferase</fullName>
        <shortName evidence="10">IPP transferase</shortName>
        <shortName evidence="10">IPPT</shortName>
        <shortName evidence="10">IPTase</shortName>
    </alternativeName>
</protein>
<dbReference type="NCBIfam" id="TIGR00174">
    <property type="entry name" value="miaA"/>
    <property type="match status" value="1"/>
</dbReference>
<dbReference type="RefSeq" id="WP_221030997.1">
    <property type="nucleotide sequence ID" value="NZ_CP139781.1"/>
</dbReference>
<proteinExistence type="inferred from homology"/>
<comment type="similarity">
    <text evidence="3 10 13">Belongs to the IPP transferase family.</text>
</comment>
<feature type="region of interest" description="Interaction with substrate tRNA" evidence="10">
    <location>
        <begin position="38"/>
        <end position="41"/>
    </location>
</feature>
<evidence type="ECO:0000256" key="2">
    <source>
        <dbReference type="ARBA" id="ARBA00003213"/>
    </source>
</evidence>
<feature type="site" description="Interaction with substrate tRNA" evidence="10">
    <location>
        <position position="104"/>
    </location>
</feature>
<evidence type="ECO:0000256" key="4">
    <source>
        <dbReference type="ARBA" id="ARBA00022679"/>
    </source>
</evidence>
<keyword evidence="4 10" id="KW-0808">Transferase</keyword>
<evidence type="ECO:0000256" key="6">
    <source>
        <dbReference type="ARBA" id="ARBA00022741"/>
    </source>
</evidence>
<keyword evidence="8 10" id="KW-0460">Magnesium</keyword>
<evidence type="ECO:0000256" key="9">
    <source>
        <dbReference type="ARBA" id="ARBA00049563"/>
    </source>
</evidence>
<feature type="binding site" evidence="10">
    <location>
        <begin position="15"/>
        <end position="20"/>
    </location>
    <ligand>
        <name>substrate</name>
    </ligand>
</feature>
<evidence type="ECO:0000313" key="15">
    <source>
        <dbReference type="Proteomes" id="UP000738431"/>
    </source>
</evidence>
<keyword evidence="15" id="KW-1185">Reference proteome</keyword>
<dbReference type="Gene3D" id="1.10.20.140">
    <property type="match status" value="1"/>
</dbReference>
<evidence type="ECO:0000256" key="13">
    <source>
        <dbReference type="RuleBase" id="RU003785"/>
    </source>
</evidence>
<accession>A0ABZ1CBT1</accession>
<dbReference type="InterPro" id="IPR027417">
    <property type="entry name" value="P-loop_NTPase"/>
</dbReference>
<comment type="cofactor">
    <cofactor evidence="1 10">
        <name>Mg(2+)</name>
        <dbReference type="ChEBI" id="CHEBI:18420"/>
    </cofactor>
</comment>
<keyword evidence="6 10" id="KW-0547">Nucleotide-binding</keyword>
<dbReference type="Proteomes" id="UP000738431">
    <property type="component" value="Chromosome"/>
</dbReference>
<dbReference type="GO" id="GO:0052381">
    <property type="term" value="F:tRNA dimethylallyltransferase activity"/>
    <property type="evidence" value="ECO:0007669"/>
    <property type="project" value="UniProtKB-EC"/>
</dbReference>
<dbReference type="Gene3D" id="3.40.50.300">
    <property type="entry name" value="P-loop containing nucleotide triphosphate hydrolases"/>
    <property type="match status" value="1"/>
</dbReference>
<dbReference type="InterPro" id="IPR018022">
    <property type="entry name" value="IPT"/>
</dbReference>
<dbReference type="HAMAP" id="MF_00185">
    <property type="entry name" value="IPP_trans"/>
    <property type="match status" value="1"/>
</dbReference>
<evidence type="ECO:0000256" key="7">
    <source>
        <dbReference type="ARBA" id="ARBA00022840"/>
    </source>
</evidence>
<feature type="binding site" evidence="10">
    <location>
        <begin position="13"/>
        <end position="20"/>
    </location>
    <ligand>
        <name>ATP</name>
        <dbReference type="ChEBI" id="CHEBI:30616"/>
    </ligand>
</feature>
<dbReference type="Pfam" id="PF01715">
    <property type="entry name" value="IPPT"/>
    <property type="match status" value="1"/>
</dbReference>
<evidence type="ECO:0000256" key="3">
    <source>
        <dbReference type="ARBA" id="ARBA00005842"/>
    </source>
</evidence>
<comment type="subunit">
    <text evidence="10">Monomer.</text>
</comment>
<evidence type="ECO:0000256" key="10">
    <source>
        <dbReference type="HAMAP-Rule" id="MF_00185"/>
    </source>
</evidence>
<keyword evidence="5 10" id="KW-0819">tRNA processing</keyword>
<name>A0ABZ1CBT1_9BACT</name>
<dbReference type="EC" id="2.5.1.75" evidence="10"/>
<organism evidence="14 15">
    <name type="scientific">Actomonas aquatica</name>
    <dbReference type="NCBI Taxonomy" id="2866162"/>
    <lineage>
        <taxon>Bacteria</taxon>
        <taxon>Pseudomonadati</taxon>
        <taxon>Verrucomicrobiota</taxon>
        <taxon>Opitutia</taxon>
        <taxon>Opitutales</taxon>
        <taxon>Opitutaceae</taxon>
        <taxon>Actomonas</taxon>
    </lineage>
</organism>
<evidence type="ECO:0000256" key="12">
    <source>
        <dbReference type="RuleBase" id="RU003784"/>
    </source>
</evidence>
<dbReference type="PANTHER" id="PTHR11088">
    <property type="entry name" value="TRNA DIMETHYLALLYLTRANSFERASE"/>
    <property type="match status" value="1"/>
</dbReference>
<sequence>MSTALSVLHVLTGPTAVGKTELALRWAEANDAEIISCDSLLFYRGMNIGTAKPTAAELARVPHHLVDIRDVTEPMDIGRFVELAQAAVADITARGRQVLITGGSGFYLKAFFAPVADNVTVPAELRAEIGARYEREGLAPLVAELRALNPAGLGNLDTANPRRVTRALERCRASGRGLLTLQAEFAALPGPFAAHEVRCTRLERDPEELNRRIDERIQIMLADGLVEEVAALRSAGLEQNPSAARSIGYRETLAMLRGELAARDLAVEIGRNTRGLVKKQRTWFRSQIPPHRELDATTATVAALFER</sequence>
<evidence type="ECO:0000256" key="5">
    <source>
        <dbReference type="ARBA" id="ARBA00022694"/>
    </source>
</evidence>
<comment type="function">
    <text evidence="2 10 12">Catalyzes the transfer of a dimethylallyl group onto the adenine at position 37 in tRNAs that read codons beginning with uridine, leading to the formation of N6-(dimethylallyl)adenosine (i(6)A).</text>
</comment>
<evidence type="ECO:0000256" key="1">
    <source>
        <dbReference type="ARBA" id="ARBA00001946"/>
    </source>
</evidence>
<gene>
    <name evidence="10 14" type="primary">miaA</name>
    <name evidence="14" type="ORF">K1X11_006880</name>
</gene>
<comment type="caution">
    <text evidence="10">Lacks conserved residue(s) required for the propagation of feature annotation.</text>
</comment>
<evidence type="ECO:0000256" key="11">
    <source>
        <dbReference type="RuleBase" id="RU003783"/>
    </source>
</evidence>
<dbReference type="PANTHER" id="PTHR11088:SF60">
    <property type="entry name" value="TRNA DIMETHYLALLYLTRANSFERASE"/>
    <property type="match status" value="1"/>
</dbReference>
<reference evidence="14 15" key="1">
    <citation type="submission" date="2023-12" db="EMBL/GenBank/DDBJ databases">
        <title>Description of an unclassified Opitutus bacterium of Verrucomicrobiota.</title>
        <authorList>
            <person name="Zhang D.-F."/>
        </authorList>
    </citation>
    <scope>NUCLEOTIDE SEQUENCE [LARGE SCALE GENOMIC DNA]</scope>
    <source>
        <strain evidence="14 15">WL0086</strain>
    </source>
</reference>
<comment type="catalytic activity">
    <reaction evidence="9 10 11">
        <text>adenosine(37) in tRNA + dimethylallyl diphosphate = N(6)-dimethylallyladenosine(37) in tRNA + diphosphate</text>
        <dbReference type="Rhea" id="RHEA:26482"/>
        <dbReference type="Rhea" id="RHEA-COMP:10162"/>
        <dbReference type="Rhea" id="RHEA-COMP:10375"/>
        <dbReference type="ChEBI" id="CHEBI:33019"/>
        <dbReference type="ChEBI" id="CHEBI:57623"/>
        <dbReference type="ChEBI" id="CHEBI:74411"/>
        <dbReference type="ChEBI" id="CHEBI:74415"/>
        <dbReference type="EC" id="2.5.1.75"/>
    </reaction>
</comment>
<dbReference type="InterPro" id="IPR039657">
    <property type="entry name" value="Dimethylallyltransferase"/>
</dbReference>
<dbReference type="EMBL" id="CP139781">
    <property type="protein sequence ID" value="WRQ89127.1"/>
    <property type="molecule type" value="Genomic_DNA"/>
</dbReference>
<evidence type="ECO:0000256" key="8">
    <source>
        <dbReference type="ARBA" id="ARBA00022842"/>
    </source>
</evidence>
<keyword evidence="7 10" id="KW-0067">ATP-binding</keyword>
<evidence type="ECO:0000313" key="14">
    <source>
        <dbReference type="EMBL" id="WRQ89127.1"/>
    </source>
</evidence>